<name>Q6SK58_PAEAU</name>
<proteinExistence type="predicted"/>
<evidence type="ECO:0000256" key="1">
    <source>
        <dbReference type="SAM" id="MobiDB-lite"/>
    </source>
</evidence>
<evidence type="ECO:0000313" key="2">
    <source>
        <dbReference type="EMBL" id="AAS20114.1"/>
    </source>
</evidence>
<organism evidence="2">
    <name type="scientific">Paenarthrobacter aurescens</name>
    <name type="common">Arthrobacter aurescens</name>
    <dbReference type="NCBI Taxonomy" id="43663"/>
    <lineage>
        <taxon>Bacteria</taxon>
        <taxon>Bacillati</taxon>
        <taxon>Actinomycetota</taxon>
        <taxon>Actinomycetes</taxon>
        <taxon>Micrococcales</taxon>
        <taxon>Micrococcaceae</taxon>
        <taxon>Paenarthrobacter</taxon>
    </lineage>
</organism>
<dbReference type="EMBL" id="AY456696">
    <property type="protein sequence ID" value="AAS20114.1"/>
    <property type="molecule type" value="Genomic_DNA"/>
</dbReference>
<geneLocation type="plasmid" evidence="2">
    <name>pAA1</name>
</geneLocation>
<dbReference type="AlphaFoldDB" id="Q6SK58"/>
<feature type="region of interest" description="Disordered" evidence="1">
    <location>
        <begin position="63"/>
        <end position="90"/>
    </location>
</feature>
<feature type="compositionally biased region" description="Polar residues" evidence="1">
    <location>
        <begin position="63"/>
        <end position="72"/>
    </location>
</feature>
<reference evidence="2" key="1">
    <citation type="journal article" date="2004" name="Appl. Environ. Microbiol.">
        <title>Arthrobacter aurescens TC1 atrazine catabolism genes trzN, atzB, and atzC are linked on a 160-kilobase region and are functional in Escherichia coli.</title>
        <authorList>
            <person name="Sajjaphan K."/>
            <person name="Shapir N."/>
            <person name="Wackett L.P."/>
            <person name="Palmer M."/>
            <person name="Blackmon B."/>
            <person name="Tomkins J."/>
            <person name="Sadowsky M.J."/>
        </authorList>
    </citation>
    <scope>NUCLEOTIDE SEQUENCE</scope>
    <source>
        <strain evidence="2">TC1</strain>
        <plasmid evidence="2">pAA1</plasmid>
    </source>
</reference>
<accession>Q6SK58</accession>
<protein>
    <submittedName>
        <fullName evidence="2">Uncharacterized protein</fullName>
    </submittedName>
</protein>
<sequence length="90" mass="9786">MAAKEMSTSPRLRHHVLRKQVRMMTSGTIIIPPTNECGDDGERMNNGDSRVGLTRQAAALISKTQYSNSQSGPCGKLMKPELSKPAEPCS</sequence>
<keyword evidence="2" id="KW-0614">Plasmid</keyword>